<dbReference type="SMART" id="SM00859">
    <property type="entry name" value="Semialdhyde_dh"/>
    <property type="match status" value="1"/>
</dbReference>
<dbReference type="SUPFAM" id="SSF51735">
    <property type="entry name" value="NAD(P)-binding Rossmann-fold domains"/>
    <property type="match status" value="1"/>
</dbReference>
<dbReference type="GO" id="GO:0006526">
    <property type="term" value="P:L-arginine biosynthetic process"/>
    <property type="evidence" value="ECO:0007669"/>
    <property type="project" value="UniProtKB-KW"/>
</dbReference>
<evidence type="ECO:0000256" key="6">
    <source>
        <dbReference type="ARBA" id="ARBA00023002"/>
    </source>
</evidence>
<dbReference type="GO" id="GO:0003942">
    <property type="term" value="F:N-acetyl-gamma-glutamyl-phosphate reductase activity"/>
    <property type="evidence" value="ECO:0007669"/>
    <property type="project" value="UniProtKB-EC"/>
</dbReference>
<gene>
    <name evidence="9" type="ORF">MNBD_NITROSPIRAE02-1223</name>
</gene>
<dbReference type="GO" id="GO:0070401">
    <property type="term" value="F:NADP+ binding"/>
    <property type="evidence" value="ECO:0007669"/>
    <property type="project" value="InterPro"/>
</dbReference>
<keyword evidence="3" id="KW-0055">Arginine biosynthesis</keyword>
<dbReference type="EC" id="1.2.1.38" evidence="2"/>
<evidence type="ECO:0000256" key="7">
    <source>
        <dbReference type="ARBA" id="ARBA00050557"/>
    </source>
</evidence>
<feature type="domain" description="Semialdehyde dehydrogenase NAD-binding" evidence="8">
    <location>
        <begin position="3"/>
        <end position="142"/>
    </location>
</feature>
<comment type="catalytic activity">
    <reaction evidence="7">
        <text>N-acetyl-L-glutamate 5-semialdehyde + phosphate + NADP(+) = N-acetyl-L-glutamyl 5-phosphate + NADPH + H(+)</text>
        <dbReference type="Rhea" id="RHEA:21588"/>
        <dbReference type="ChEBI" id="CHEBI:15378"/>
        <dbReference type="ChEBI" id="CHEBI:29123"/>
        <dbReference type="ChEBI" id="CHEBI:43474"/>
        <dbReference type="ChEBI" id="CHEBI:57783"/>
        <dbReference type="ChEBI" id="CHEBI:57936"/>
        <dbReference type="ChEBI" id="CHEBI:58349"/>
        <dbReference type="EC" id="1.2.1.38"/>
    </reaction>
</comment>
<evidence type="ECO:0000259" key="8">
    <source>
        <dbReference type="SMART" id="SM00859"/>
    </source>
</evidence>
<dbReference type="AlphaFoldDB" id="A0A3B1CBL7"/>
<dbReference type="PROSITE" id="PS01224">
    <property type="entry name" value="ARGC"/>
    <property type="match status" value="1"/>
</dbReference>
<keyword evidence="6 9" id="KW-0560">Oxidoreductase</keyword>
<evidence type="ECO:0000256" key="4">
    <source>
        <dbReference type="ARBA" id="ARBA00022605"/>
    </source>
</evidence>
<proteinExistence type="inferred from homology"/>
<keyword evidence="5" id="KW-0521">NADP</keyword>
<evidence type="ECO:0000256" key="3">
    <source>
        <dbReference type="ARBA" id="ARBA00022571"/>
    </source>
</evidence>
<dbReference type="FunFam" id="3.30.360.10:FF:000014">
    <property type="entry name" value="N-acetyl-gamma-glutamyl-phosphate reductase"/>
    <property type="match status" value="1"/>
</dbReference>
<protein>
    <recommendedName>
        <fullName evidence="2">N-acetyl-gamma-glutamyl-phosphate reductase</fullName>
        <ecNumber evidence="2">1.2.1.38</ecNumber>
    </recommendedName>
</protein>
<dbReference type="InterPro" id="IPR000534">
    <property type="entry name" value="Semialdehyde_DH_NAD-bd"/>
</dbReference>
<dbReference type="InterPro" id="IPR058924">
    <property type="entry name" value="AGPR_dimerisation_dom"/>
</dbReference>
<dbReference type="InterPro" id="IPR023013">
    <property type="entry name" value="AGPR_AS"/>
</dbReference>
<evidence type="ECO:0000256" key="1">
    <source>
        <dbReference type="ARBA" id="ARBA00004862"/>
    </source>
</evidence>
<dbReference type="Gene3D" id="3.30.360.10">
    <property type="entry name" value="Dihydrodipicolinate Reductase, domain 2"/>
    <property type="match status" value="1"/>
</dbReference>
<dbReference type="EMBL" id="UOGH01000052">
    <property type="protein sequence ID" value="VAX27599.1"/>
    <property type="molecule type" value="Genomic_DNA"/>
</dbReference>
<dbReference type="InterPro" id="IPR036291">
    <property type="entry name" value="NAD(P)-bd_dom_sf"/>
</dbReference>
<reference evidence="9" key="1">
    <citation type="submission" date="2018-06" db="EMBL/GenBank/DDBJ databases">
        <authorList>
            <person name="Zhirakovskaya E."/>
        </authorList>
    </citation>
    <scope>NUCLEOTIDE SEQUENCE</scope>
</reference>
<sequence length="346" mass="38644">MLKVAICGGSGYAGSELLRLLSLHCEVRITAVTSERSSGRKVVELFPHLMGSIDLEFEPLRPEILLKKADFFFMALPHAASQEAVNFFYSRKKHVVDLSADFRLKDPAVYEEWYSTRHEYPSVLKKAVYGLPEIYRRNIKKTRVVANPGCYPTGALLGLYPVLKEGLIEAGSIVIDSKSGTSGAGRKAAIPYSFCEVNESFRAYGIATHRHTPEIEQELSIIHGTQMTVNFTPHLLPVNRGILTTIYCRLKGDFSTGHLLERYRDIYRKEPFVRVYDEGNLPDVRNVRGTNFCDIGMKVNQRTGTLVVVTAIDNLLKGASGQAIQNMNIMMGFKETEGLNLLAPLP</sequence>
<accession>A0A3B1CBL7</accession>
<dbReference type="Pfam" id="PF22698">
    <property type="entry name" value="Semialdhyde_dhC_1"/>
    <property type="match status" value="1"/>
</dbReference>
<keyword evidence="4" id="KW-0028">Amino-acid biosynthesis</keyword>
<dbReference type="PANTHER" id="PTHR32338:SF10">
    <property type="entry name" value="N-ACETYL-GAMMA-GLUTAMYL-PHOSPHATE REDUCTASE, CHLOROPLASTIC-RELATED"/>
    <property type="match status" value="1"/>
</dbReference>
<dbReference type="GO" id="GO:0051287">
    <property type="term" value="F:NAD binding"/>
    <property type="evidence" value="ECO:0007669"/>
    <property type="project" value="InterPro"/>
</dbReference>
<name>A0A3B1CBL7_9ZZZZ</name>
<dbReference type="HAMAP" id="MF_00150">
    <property type="entry name" value="ArgC_type1"/>
    <property type="match status" value="1"/>
</dbReference>
<dbReference type="InterPro" id="IPR050085">
    <property type="entry name" value="AGPR"/>
</dbReference>
<dbReference type="Pfam" id="PF01118">
    <property type="entry name" value="Semialdhyde_dh"/>
    <property type="match status" value="1"/>
</dbReference>
<dbReference type="SUPFAM" id="SSF55347">
    <property type="entry name" value="Glyceraldehyde-3-phosphate dehydrogenase-like, C-terminal domain"/>
    <property type="match status" value="1"/>
</dbReference>
<dbReference type="InterPro" id="IPR000706">
    <property type="entry name" value="AGPR_type-1"/>
</dbReference>
<dbReference type="CDD" id="cd23934">
    <property type="entry name" value="AGPR_1_C"/>
    <property type="match status" value="1"/>
</dbReference>
<evidence type="ECO:0000256" key="5">
    <source>
        <dbReference type="ARBA" id="ARBA00022857"/>
    </source>
</evidence>
<comment type="pathway">
    <text evidence="1">Amino-acid biosynthesis; L-arginine biosynthesis; N(2)-acetyl-L-ornithine from L-glutamate: step 3/4.</text>
</comment>
<evidence type="ECO:0000256" key="2">
    <source>
        <dbReference type="ARBA" id="ARBA00013072"/>
    </source>
</evidence>
<dbReference type="NCBIfam" id="TIGR01850">
    <property type="entry name" value="argC"/>
    <property type="match status" value="1"/>
</dbReference>
<dbReference type="PANTHER" id="PTHR32338">
    <property type="entry name" value="N-ACETYL-GAMMA-GLUTAMYL-PHOSPHATE REDUCTASE, CHLOROPLASTIC-RELATED-RELATED"/>
    <property type="match status" value="1"/>
</dbReference>
<evidence type="ECO:0000313" key="9">
    <source>
        <dbReference type="EMBL" id="VAX27599.1"/>
    </source>
</evidence>
<dbReference type="Gene3D" id="3.40.50.720">
    <property type="entry name" value="NAD(P)-binding Rossmann-like Domain"/>
    <property type="match status" value="1"/>
</dbReference>
<dbReference type="CDD" id="cd17895">
    <property type="entry name" value="AGPR_1_N"/>
    <property type="match status" value="1"/>
</dbReference>
<organism evidence="9">
    <name type="scientific">hydrothermal vent metagenome</name>
    <dbReference type="NCBI Taxonomy" id="652676"/>
    <lineage>
        <taxon>unclassified sequences</taxon>
        <taxon>metagenomes</taxon>
        <taxon>ecological metagenomes</taxon>
    </lineage>
</organism>